<evidence type="ECO:0000313" key="3">
    <source>
        <dbReference type="Proteomes" id="UP001203665"/>
    </source>
</evidence>
<dbReference type="InterPro" id="IPR011650">
    <property type="entry name" value="Peptidase_M20_dimer"/>
</dbReference>
<proteinExistence type="predicted"/>
<accession>A0ABT0XM35</accession>
<organism evidence="2 3">
    <name type="scientific">Alkalicoccobacillus plakortidis</name>
    <dbReference type="NCBI Taxonomy" id="444060"/>
    <lineage>
        <taxon>Bacteria</taxon>
        <taxon>Bacillati</taxon>
        <taxon>Bacillota</taxon>
        <taxon>Bacilli</taxon>
        <taxon>Bacillales</taxon>
        <taxon>Bacillaceae</taxon>
        <taxon>Alkalicoccobacillus</taxon>
    </lineage>
</organism>
<gene>
    <name evidence="2" type="ORF">NDM98_16985</name>
</gene>
<dbReference type="Gene3D" id="3.30.70.360">
    <property type="match status" value="1"/>
</dbReference>
<dbReference type="SUPFAM" id="SSF55031">
    <property type="entry name" value="Bacterial exopeptidase dimerisation domain"/>
    <property type="match status" value="1"/>
</dbReference>
<evidence type="ECO:0000259" key="1">
    <source>
        <dbReference type="Pfam" id="PF07687"/>
    </source>
</evidence>
<protein>
    <submittedName>
        <fullName evidence="2">Peptidase dimerization domain-containing protein</fullName>
    </submittedName>
</protein>
<reference evidence="2" key="1">
    <citation type="submission" date="2022-06" db="EMBL/GenBank/DDBJ databases">
        <title>Alkalicoccobacillus porphyridii sp. nov., isolated from a marine red alga, Porphyridium purpureum and reclassification of Shouchella plakortidis and Shouchella gibsonii as Alkalicoccobacillus plakortidis comb. nov. and Alkalicoccobacillus gibsonii comb. nov.</title>
        <authorList>
            <person name="Kim K.H."/>
            <person name="Lee J.K."/>
            <person name="Han D.M."/>
            <person name="Baek J.H."/>
            <person name="Jeon C.O."/>
        </authorList>
    </citation>
    <scope>NUCLEOTIDE SEQUENCE</scope>
    <source>
        <strain evidence="2">DSM 19153</strain>
    </source>
</reference>
<dbReference type="Proteomes" id="UP001203665">
    <property type="component" value="Unassembled WGS sequence"/>
</dbReference>
<keyword evidence="3" id="KW-1185">Reference proteome</keyword>
<evidence type="ECO:0000313" key="2">
    <source>
        <dbReference type="EMBL" id="MCM2676971.1"/>
    </source>
</evidence>
<dbReference type="InterPro" id="IPR036264">
    <property type="entry name" value="Bact_exopeptidase_dim_dom"/>
</dbReference>
<sequence>MRLGRAISLIADLETTTNPKTTFNVGVVEGGTIPTAIAEQAKLYLDIRSNGKKELG</sequence>
<dbReference type="EMBL" id="JAMQJY010000002">
    <property type="protein sequence ID" value="MCM2676971.1"/>
    <property type="molecule type" value="Genomic_DNA"/>
</dbReference>
<feature type="domain" description="Peptidase M20 dimerisation" evidence="1">
    <location>
        <begin position="6"/>
        <end position="52"/>
    </location>
</feature>
<comment type="caution">
    <text evidence="2">The sequence shown here is derived from an EMBL/GenBank/DDBJ whole genome shotgun (WGS) entry which is preliminary data.</text>
</comment>
<name>A0ABT0XM35_9BACI</name>
<dbReference type="Pfam" id="PF07687">
    <property type="entry name" value="M20_dimer"/>
    <property type="match status" value="1"/>
</dbReference>